<protein>
    <submittedName>
        <fullName evidence="3">CPBP family intramembrane metalloprotease</fullName>
    </submittedName>
</protein>
<keyword evidence="1" id="KW-1133">Transmembrane helix</keyword>
<organism evidence="3 4">
    <name type="scientific">Peribacillus faecalis</name>
    <dbReference type="NCBI Taxonomy" id="2772559"/>
    <lineage>
        <taxon>Bacteria</taxon>
        <taxon>Bacillati</taxon>
        <taxon>Bacillota</taxon>
        <taxon>Bacilli</taxon>
        <taxon>Bacillales</taxon>
        <taxon>Bacillaceae</taxon>
        <taxon>Peribacillus</taxon>
    </lineage>
</organism>
<feature type="transmembrane region" description="Helical" evidence="1">
    <location>
        <begin position="12"/>
        <end position="34"/>
    </location>
</feature>
<feature type="transmembrane region" description="Helical" evidence="1">
    <location>
        <begin position="122"/>
        <end position="143"/>
    </location>
</feature>
<keyword evidence="3" id="KW-0645">Protease</keyword>
<comment type="caution">
    <text evidence="3">The sequence shown here is derived from an EMBL/GenBank/DDBJ whole genome shotgun (WGS) entry which is preliminary data.</text>
</comment>
<dbReference type="Proteomes" id="UP000602076">
    <property type="component" value="Unassembled WGS sequence"/>
</dbReference>
<evidence type="ECO:0000256" key="1">
    <source>
        <dbReference type="SAM" id="Phobius"/>
    </source>
</evidence>
<name>A0A927HB34_9BACI</name>
<keyword evidence="1" id="KW-0472">Membrane</keyword>
<keyword evidence="4" id="KW-1185">Reference proteome</keyword>
<evidence type="ECO:0000313" key="4">
    <source>
        <dbReference type="Proteomes" id="UP000602076"/>
    </source>
</evidence>
<dbReference type="AlphaFoldDB" id="A0A927HB34"/>
<dbReference type="Pfam" id="PF02517">
    <property type="entry name" value="Rce1-like"/>
    <property type="match status" value="1"/>
</dbReference>
<keyword evidence="3" id="KW-0378">Hydrolase</keyword>
<evidence type="ECO:0000313" key="3">
    <source>
        <dbReference type="EMBL" id="MBD3108172.1"/>
    </source>
</evidence>
<dbReference type="GO" id="GO:0004175">
    <property type="term" value="F:endopeptidase activity"/>
    <property type="evidence" value="ECO:0007669"/>
    <property type="project" value="UniProtKB-ARBA"/>
</dbReference>
<sequence>MSQISNAKEQVKTGWILASISITLTASILFWYFGNPDSFVEKRIGYTPDVFSNMMVWLFTFFIIVGYVAYTAYAVPFVKENLFRFSWLKVLGIWVAITTGIMEEIVFRQMLMDWMMSLELTVVWQIIGSAVAFGLAHGTWVLLRGELKIALPVILSTTVLGGLLAILYIVSGRSTFAPIIAHVLINVAIEPWLMLSAVSGKWDKSK</sequence>
<evidence type="ECO:0000259" key="2">
    <source>
        <dbReference type="Pfam" id="PF02517"/>
    </source>
</evidence>
<keyword evidence="1" id="KW-0812">Transmembrane</keyword>
<dbReference type="RefSeq" id="WP_190997711.1">
    <property type="nucleotide sequence ID" value="NZ_JACXSI010000014.1"/>
</dbReference>
<dbReference type="EMBL" id="JACXSI010000014">
    <property type="protein sequence ID" value="MBD3108172.1"/>
    <property type="molecule type" value="Genomic_DNA"/>
</dbReference>
<dbReference type="GO" id="GO:0008237">
    <property type="term" value="F:metallopeptidase activity"/>
    <property type="evidence" value="ECO:0007669"/>
    <property type="project" value="UniProtKB-KW"/>
</dbReference>
<feature type="transmembrane region" description="Helical" evidence="1">
    <location>
        <begin position="82"/>
        <end position="102"/>
    </location>
</feature>
<keyword evidence="3" id="KW-0482">Metalloprotease</keyword>
<dbReference type="InterPro" id="IPR003675">
    <property type="entry name" value="Rce1/LyrA-like_dom"/>
</dbReference>
<proteinExistence type="predicted"/>
<feature type="transmembrane region" description="Helical" evidence="1">
    <location>
        <begin position="176"/>
        <end position="198"/>
    </location>
</feature>
<accession>A0A927HB34</accession>
<feature type="transmembrane region" description="Helical" evidence="1">
    <location>
        <begin position="54"/>
        <end position="75"/>
    </location>
</feature>
<feature type="transmembrane region" description="Helical" evidence="1">
    <location>
        <begin position="150"/>
        <end position="170"/>
    </location>
</feature>
<reference evidence="3" key="1">
    <citation type="submission" date="2020-09" db="EMBL/GenBank/DDBJ databases">
        <title>Bacillus faecalis sp. nov., a moderately halophilic bacterium isolated from cow faeces.</title>
        <authorList>
            <person name="Jiang L."/>
            <person name="Lee J."/>
        </authorList>
    </citation>
    <scope>NUCLEOTIDE SEQUENCE</scope>
    <source>
        <strain evidence="3">AGMB 02131</strain>
    </source>
</reference>
<dbReference type="GO" id="GO:0080120">
    <property type="term" value="P:CAAX-box protein maturation"/>
    <property type="evidence" value="ECO:0007669"/>
    <property type="project" value="UniProtKB-ARBA"/>
</dbReference>
<feature type="domain" description="CAAX prenyl protease 2/Lysostaphin resistance protein A-like" evidence="2">
    <location>
        <begin position="87"/>
        <end position="187"/>
    </location>
</feature>
<gene>
    <name evidence="3" type="ORF">IEO70_07305</name>
</gene>